<dbReference type="Pfam" id="PF13961">
    <property type="entry name" value="DUF4219"/>
    <property type="match status" value="1"/>
</dbReference>
<reference evidence="2 3" key="1">
    <citation type="journal article" date="2020" name="Mol. Biol. Evol.">
        <title>Distinct Expression and Methylation Patterns for Genes with Different Fates following a Single Whole-Genome Duplication in Flowering Plants.</title>
        <authorList>
            <person name="Shi T."/>
            <person name="Rahmani R.S."/>
            <person name="Gugger P.F."/>
            <person name="Wang M."/>
            <person name="Li H."/>
            <person name="Zhang Y."/>
            <person name="Li Z."/>
            <person name="Wang Q."/>
            <person name="Van de Peer Y."/>
            <person name="Marchal K."/>
            <person name="Chen J."/>
        </authorList>
    </citation>
    <scope>NUCLEOTIDE SEQUENCE [LARGE SCALE GENOMIC DNA]</scope>
    <source>
        <tissue evidence="2">Leaf</tissue>
    </source>
</reference>
<comment type="caution">
    <text evidence="2">The sequence shown here is derived from an EMBL/GenBank/DDBJ whole genome shotgun (WGS) entry which is preliminary data.</text>
</comment>
<keyword evidence="3" id="KW-1185">Reference proteome</keyword>
<dbReference type="InterPro" id="IPR025314">
    <property type="entry name" value="DUF4219"/>
</dbReference>
<accession>A0A822YXR2</accession>
<evidence type="ECO:0000259" key="1">
    <source>
        <dbReference type="Pfam" id="PF13961"/>
    </source>
</evidence>
<dbReference type="EMBL" id="DUZY01000004">
    <property type="protein sequence ID" value="DAD37290.1"/>
    <property type="molecule type" value="Genomic_DNA"/>
</dbReference>
<sequence length="111" mass="12825">MNGGSGASQMTIEKLVGTNYQYWRLCMEAYLQGQDLWDLVTGDETLPDDTPQLVDARRKWKIKSGKTLFALRTSINKEYIDHVRKLDSPKKIRDTLERLFTQKKYNATAIP</sequence>
<feature type="domain" description="DUF4219" evidence="1">
    <location>
        <begin position="17"/>
        <end position="40"/>
    </location>
</feature>
<proteinExistence type="predicted"/>
<evidence type="ECO:0000313" key="2">
    <source>
        <dbReference type="EMBL" id="DAD37290.1"/>
    </source>
</evidence>
<organism evidence="2 3">
    <name type="scientific">Nelumbo nucifera</name>
    <name type="common">Sacred lotus</name>
    <dbReference type="NCBI Taxonomy" id="4432"/>
    <lineage>
        <taxon>Eukaryota</taxon>
        <taxon>Viridiplantae</taxon>
        <taxon>Streptophyta</taxon>
        <taxon>Embryophyta</taxon>
        <taxon>Tracheophyta</taxon>
        <taxon>Spermatophyta</taxon>
        <taxon>Magnoliopsida</taxon>
        <taxon>Proteales</taxon>
        <taxon>Nelumbonaceae</taxon>
        <taxon>Nelumbo</taxon>
    </lineage>
</organism>
<name>A0A822YXR2_NELNU</name>
<gene>
    <name evidence="2" type="ORF">HUJ06_007931</name>
</gene>
<evidence type="ECO:0000313" key="3">
    <source>
        <dbReference type="Proteomes" id="UP000607653"/>
    </source>
</evidence>
<dbReference type="AlphaFoldDB" id="A0A822YXR2"/>
<protein>
    <recommendedName>
        <fullName evidence="1">DUF4219 domain-containing protein</fullName>
    </recommendedName>
</protein>
<dbReference type="Proteomes" id="UP000607653">
    <property type="component" value="Unassembled WGS sequence"/>
</dbReference>